<reference evidence="1 2" key="1">
    <citation type="submission" date="2013-09" db="EMBL/GenBank/DDBJ databases">
        <title>High correlation between genotypes and phenotypes of environmental bacteria Comamonas testosteroni strains.</title>
        <authorList>
            <person name="Liu L."/>
            <person name="Zhu W."/>
            <person name="Xia X."/>
            <person name="Xu B."/>
            <person name="Luo M."/>
            <person name="Wang G."/>
        </authorList>
    </citation>
    <scope>NUCLEOTIDE SEQUENCE [LARGE SCALE GENOMIC DNA]</scope>
    <source>
        <strain evidence="1 2">DF2</strain>
    </source>
</reference>
<dbReference type="RefSeq" id="WP_052052755.1">
    <property type="nucleotide sequence ID" value="NZ_AWTO01000206.1"/>
</dbReference>
<gene>
    <name evidence="1" type="ORF">P608_11500</name>
</gene>
<proteinExistence type="predicted"/>
<evidence type="ECO:0000313" key="1">
    <source>
        <dbReference type="EMBL" id="KGH12150.1"/>
    </source>
</evidence>
<name>A0A0E3BUK2_9BURK</name>
<keyword evidence="2" id="KW-1185">Reference proteome</keyword>
<organism evidence="1 2">
    <name type="scientific">Comamonas thiooxydans</name>
    <dbReference type="NCBI Taxonomy" id="363952"/>
    <lineage>
        <taxon>Bacteria</taxon>
        <taxon>Pseudomonadati</taxon>
        <taxon>Pseudomonadota</taxon>
        <taxon>Betaproteobacteria</taxon>
        <taxon>Burkholderiales</taxon>
        <taxon>Comamonadaceae</taxon>
        <taxon>Comamonas</taxon>
    </lineage>
</organism>
<comment type="caution">
    <text evidence="1">The sequence shown here is derived from an EMBL/GenBank/DDBJ whole genome shotgun (WGS) entry which is preliminary data.</text>
</comment>
<accession>A0A0E3BUK2</accession>
<dbReference type="EMBL" id="AWTP01000107">
    <property type="protein sequence ID" value="KGH12150.1"/>
    <property type="molecule type" value="Genomic_DNA"/>
</dbReference>
<protein>
    <submittedName>
        <fullName evidence="1">Tail protein</fullName>
    </submittedName>
</protein>
<dbReference type="Proteomes" id="UP000029549">
    <property type="component" value="Unassembled WGS sequence"/>
</dbReference>
<dbReference type="Pfam" id="PF06891">
    <property type="entry name" value="P2_Phage_GpR"/>
    <property type="match status" value="1"/>
</dbReference>
<sequence>MRKPIDLRQHLAAALPDLQRDPERLVMTVTGGQIQATAAPKLAWQYAYTLRMIFLDWTLHSDVIMAPLLVWVHQHQNELLANPDKKGIRFDAEYLNTESMDLVVYLDLTERVIAKELAEPLGAMELVHLDDTPPMFMPKREHWTIFIKDEKVAEWDYNMMQPPGSVAPAP</sequence>
<evidence type="ECO:0000313" key="2">
    <source>
        <dbReference type="Proteomes" id="UP000029549"/>
    </source>
</evidence>
<dbReference type="AlphaFoldDB" id="A0A0E3BUK2"/>
<dbReference type="InterPro" id="IPR009678">
    <property type="entry name" value="Phage_tail_completion_R"/>
</dbReference>